<keyword evidence="3" id="KW-1185">Reference proteome</keyword>
<dbReference type="AlphaFoldDB" id="A0A8R2NU48"/>
<organism evidence="2 3">
    <name type="scientific">Acyrthosiphon pisum</name>
    <name type="common">Pea aphid</name>
    <dbReference type="NCBI Taxonomy" id="7029"/>
    <lineage>
        <taxon>Eukaryota</taxon>
        <taxon>Metazoa</taxon>
        <taxon>Ecdysozoa</taxon>
        <taxon>Arthropoda</taxon>
        <taxon>Hexapoda</taxon>
        <taxon>Insecta</taxon>
        <taxon>Pterygota</taxon>
        <taxon>Neoptera</taxon>
        <taxon>Paraneoptera</taxon>
        <taxon>Hemiptera</taxon>
        <taxon>Sternorrhyncha</taxon>
        <taxon>Aphidomorpha</taxon>
        <taxon>Aphidoidea</taxon>
        <taxon>Aphididae</taxon>
        <taxon>Macrosiphini</taxon>
        <taxon>Acyrthosiphon</taxon>
    </lineage>
</organism>
<keyword evidence="1" id="KW-0472">Membrane</keyword>
<dbReference type="Proteomes" id="UP000007819">
    <property type="component" value="Chromosome A3"/>
</dbReference>
<sequence length="213" mass="25085">MTICHHTFTTKSNLKFTLTTLINQQYIISHQIHNKTIYTSENLPKIKSALSKHYYDTTVHRIMNITKDEYLATAMQHSVRKTFYSSQIQIIYIIVFCLLFQLPTTLWENTNPLHHTPSYINKTYLFTKLLKKTIFITSFLNTLTLTMNTMTTDIHTEYTQNLQTYKQHLDTLLTTHPPQDTTLTFEELLTITTNDQHELPTHNTDYALKKEHL</sequence>
<proteinExistence type="predicted"/>
<evidence type="ECO:0000256" key="1">
    <source>
        <dbReference type="SAM" id="Phobius"/>
    </source>
</evidence>
<reference evidence="2" key="2">
    <citation type="submission" date="2022-06" db="UniProtKB">
        <authorList>
            <consortium name="EnsemblMetazoa"/>
        </authorList>
    </citation>
    <scope>IDENTIFICATION</scope>
</reference>
<dbReference type="GeneID" id="107884620"/>
<keyword evidence="1" id="KW-1133">Transmembrane helix</keyword>
<name>A0A8R2NU48_ACYPI</name>
<evidence type="ECO:0000313" key="3">
    <source>
        <dbReference type="Proteomes" id="UP000007819"/>
    </source>
</evidence>
<feature type="transmembrane region" description="Helical" evidence="1">
    <location>
        <begin position="90"/>
        <end position="107"/>
    </location>
</feature>
<dbReference type="OrthoDB" id="10401604at2759"/>
<accession>A0A8R2NU48</accession>
<dbReference type="EnsemblMetazoa" id="XM_029491720.1">
    <property type="protein sequence ID" value="XP_029347580.1"/>
    <property type="gene ID" value="LOC107884620"/>
</dbReference>
<protein>
    <submittedName>
        <fullName evidence="2">Uncharacterized protein</fullName>
    </submittedName>
</protein>
<dbReference type="RefSeq" id="XP_029347580.1">
    <property type="nucleotide sequence ID" value="XM_029491720.1"/>
</dbReference>
<keyword evidence="1" id="KW-0812">Transmembrane</keyword>
<evidence type="ECO:0000313" key="2">
    <source>
        <dbReference type="EnsemblMetazoa" id="XP_029347580.1"/>
    </source>
</evidence>
<reference evidence="3" key="1">
    <citation type="submission" date="2010-06" db="EMBL/GenBank/DDBJ databases">
        <authorList>
            <person name="Jiang H."/>
            <person name="Abraham K."/>
            <person name="Ali S."/>
            <person name="Alsbrooks S.L."/>
            <person name="Anim B.N."/>
            <person name="Anosike U.S."/>
            <person name="Attaway T."/>
            <person name="Bandaranaike D.P."/>
            <person name="Battles P.K."/>
            <person name="Bell S.N."/>
            <person name="Bell A.V."/>
            <person name="Beltran B."/>
            <person name="Bickham C."/>
            <person name="Bustamante Y."/>
            <person name="Caleb T."/>
            <person name="Canada A."/>
            <person name="Cardenas V."/>
            <person name="Carter K."/>
            <person name="Chacko J."/>
            <person name="Chandrabose M.N."/>
            <person name="Chavez D."/>
            <person name="Chavez A."/>
            <person name="Chen L."/>
            <person name="Chu H.-S."/>
            <person name="Claassen K.J."/>
            <person name="Cockrell R."/>
            <person name="Collins M."/>
            <person name="Cooper J.A."/>
            <person name="Cree A."/>
            <person name="Curry S.M."/>
            <person name="Da Y."/>
            <person name="Dao M.D."/>
            <person name="Das B."/>
            <person name="Davila M.-L."/>
            <person name="Davy-Carroll L."/>
            <person name="Denson S."/>
            <person name="Dinh H."/>
            <person name="Ebong V.E."/>
            <person name="Edwards J.R."/>
            <person name="Egan A."/>
            <person name="El-Daye J."/>
            <person name="Escobedo L."/>
            <person name="Fernandez S."/>
            <person name="Fernando P.R."/>
            <person name="Flagg N."/>
            <person name="Forbes L.D."/>
            <person name="Fowler R.G."/>
            <person name="Fu Q."/>
            <person name="Gabisi R.A."/>
            <person name="Ganer J."/>
            <person name="Garbino Pronczuk A."/>
            <person name="Garcia R.M."/>
            <person name="Garner T."/>
            <person name="Garrett T.E."/>
            <person name="Gonzalez D.A."/>
            <person name="Hamid H."/>
            <person name="Hawkins E.S."/>
            <person name="Hirani K."/>
            <person name="Hogues M.E."/>
            <person name="Hollins B."/>
            <person name="Hsiao C.-H."/>
            <person name="Jabil R."/>
            <person name="James M.L."/>
            <person name="Jhangiani S.N."/>
            <person name="Johnson B."/>
            <person name="Johnson Q."/>
            <person name="Joshi V."/>
            <person name="Kalu J.B."/>
            <person name="Kam C."/>
            <person name="Kashfia A."/>
            <person name="Keebler J."/>
            <person name="Kisamo H."/>
            <person name="Kovar C.L."/>
            <person name="Lago L.A."/>
            <person name="Lai C.-Y."/>
            <person name="Laidlaw J."/>
            <person name="Lara F."/>
            <person name="Le T.-K."/>
            <person name="Lee S.L."/>
            <person name="Legall F.H."/>
            <person name="Lemon S.J."/>
            <person name="Lewis L.R."/>
            <person name="Li B."/>
            <person name="Liu Y."/>
            <person name="Liu Y.-S."/>
            <person name="Lopez J."/>
            <person name="Lozado R.J."/>
            <person name="Lu J."/>
            <person name="Madu R.C."/>
            <person name="Maheshwari M."/>
            <person name="Maheshwari R."/>
            <person name="Malloy K."/>
            <person name="Martinez E."/>
            <person name="Mathew T."/>
            <person name="Mercado I.C."/>
            <person name="Mercado C."/>
            <person name="Meyer B."/>
            <person name="Montgomery K."/>
            <person name="Morgan M.B."/>
            <person name="Munidasa M."/>
            <person name="Nazareth L.V."/>
            <person name="Nelson J."/>
            <person name="Ng B.M."/>
            <person name="Nguyen N.B."/>
            <person name="Nguyen P.Q."/>
            <person name="Nguyen T."/>
            <person name="Obregon M."/>
            <person name="Okwuonu G.O."/>
            <person name="Onwere C.G."/>
            <person name="Orozco G."/>
            <person name="Parra A."/>
            <person name="Patel S."/>
            <person name="Patil S."/>
            <person name="Perez A."/>
            <person name="Perez Y."/>
            <person name="Pham C."/>
            <person name="Primus E.L."/>
            <person name="Pu L.-L."/>
            <person name="Puazo M."/>
            <person name="Qin X."/>
            <person name="Quiroz J.B."/>
            <person name="Reese J."/>
            <person name="Richards S."/>
            <person name="Rives C.M."/>
            <person name="Robberts R."/>
            <person name="Ruiz S.J."/>
            <person name="Ruiz M.J."/>
            <person name="Santibanez J."/>
            <person name="Schneider B.W."/>
            <person name="Sisson I."/>
            <person name="Smith M."/>
            <person name="Sodergren E."/>
            <person name="Song X.-Z."/>
            <person name="Song B.B."/>
            <person name="Summersgill H."/>
            <person name="Thelus R."/>
            <person name="Thornton R.D."/>
            <person name="Trejos Z.Y."/>
            <person name="Usmani K."/>
            <person name="Vattathil S."/>
            <person name="Villasana D."/>
            <person name="Walker D.L."/>
            <person name="Wang S."/>
            <person name="Wang K."/>
            <person name="White C.S."/>
            <person name="Williams A.C."/>
            <person name="Williamson J."/>
            <person name="Wilson K."/>
            <person name="Woghiren I.O."/>
            <person name="Woodworth J.R."/>
            <person name="Worley K.C."/>
            <person name="Wright R.A."/>
            <person name="Wu W."/>
            <person name="Young L."/>
            <person name="Zhang L."/>
            <person name="Zhang J."/>
            <person name="Zhu Y."/>
            <person name="Muzny D.M."/>
            <person name="Weinstock G."/>
            <person name="Gibbs R.A."/>
        </authorList>
    </citation>
    <scope>NUCLEOTIDE SEQUENCE [LARGE SCALE GENOMIC DNA]</scope>
    <source>
        <strain evidence="3">LSR1</strain>
    </source>
</reference>